<evidence type="ECO:0000256" key="1">
    <source>
        <dbReference type="SAM" id="MobiDB-lite"/>
    </source>
</evidence>
<feature type="region of interest" description="Disordered" evidence="1">
    <location>
        <begin position="169"/>
        <end position="193"/>
    </location>
</feature>
<name>A0ABN2RZG7_9ACTN</name>
<evidence type="ECO:0000313" key="2">
    <source>
        <dbReference type="EMBL" id="GAA1977738.1"/>
    </source>
</evidence>
<proteinExistence type="predicted"/>
<dbReference type="Proteomes" id="UP001499854">
    <property type="component" value="Unassembled WGS sequence"/>
</dbReference>
<comment type="caution">
    <text evidence="2">The sequence shown here is derived from an EMBL/GenBank/DDBJ whole genome shotgun (WGS) entry which is preliminary data.</text>
</comment>
<organism evidence="2 3">
    <name type="scientific">Catenulispora subtropica</name>
    <dbReference type="NCBI Taxonomy" id="450798"/>
    <lineage>
        <taxon>Bacteria</taxon>
        <taxon>Bacillati</taxon>
        <taxon>Actinomycetota</taxon>
        <taxon>Actinomycetes</taxon>
        <taxon>Catenulisporales</taxon>
        <taxon>Catenulisporaceae</taxon>
        <taxon>Catenulispora</taxon>
    </lineage>
</organism>
<dbReference type="EMBL" id="BAAAQM010000024">
    <property type="protein sequence ID" value="GAA1977738.1"/>
    <property type="molecule type" value="Genomic_DNA"/>
</dbReference>
<protein>
    <submittedName>
        <fullName evidence="2">Uncharacterized protein</fullName>
    </submittedName>
</protein>
<gene>
    <name evidence="2" type="ORF">GCM10009838_42770</name>
</gene>
<sequence length="193" mass="20589">MPSAPAEAPWELSLAGYLRQTTDLPALALKPLSLLSRYGAVAVGPETVGFDGDDVPWEKVVRLEVRDVVEVVSDAAMAREAEKIRSMLPPVPGRKWVVDHAMALLGDIAGPRLTKARGGDVVSVIVYRGMLGREKTMQAGVFASLVMATWPDVRRSLTETARAREIEVDAPRHGGPGPALEASGPADTIAISE</sequence>
<keyword evidence="3" id="KW-1185">Reference proteome</keyword>
<accession>A0ABN2RZG7</accession>
<evidence type="ECO:0000313" key="3">
    <source>
        <dbReference type="Proteomes" id="UP001499854"/>
    </source>
</evidence>
<reference evidence="2 3" key="1">
    <citation type="journal article" date="2019" name="Int. J. Syst. Evol. Microbiol.">
        <title>The Global Catalogue of Microorganisms (GCM) 10K type strain sequencing project: providing services to taxonomists for standard genome sequencing and annotation.</title>
        <authorList>
            <consortium name="The Broad Institute Genomics Platform"/>
            <consortium name="The Broad Institute Genome Sequencing Center for Infectious Disease"/>
            <person name="Wu L."/>
            <person name="Ma J."/>
        </authorList>
    </citation>
    <scope>NUCLEOTIDE SEQUENCE [LARGE SCALE GENOMIC DNA]</scope>
    <source>
        <strain evidence="2 3">JCM 16013</strain>
    </source>
</reference>